<dbReference type="Gene3D" id="3.40.50.1000">
    <property type="entry name" value="HAD superfamily/HAD-like"/>
    <property type="match status" value="1"/>
</dbReference>
<evidence type="ECO:0000256" key="1">
    <source>
        <dbReference type="ARBA" id="ARBA00001862"/>
    </source>
</evidence>
<dbReference type="InterPro" id="IPR029044">
    <property type="entry name" value="Nucleotide-diphossugar_trans"/>
</dbReference>
<dbReference type="InterPro" id="IPR003329">
    <property type="entry name" value="Cytidylyl_trans"/>
</dbReference>
<dbReference type="InterPro" id="IPR036412">
    <property type="entry name" value="HAD-like_sf"/>
</dbReference>
<dbReference type="InterPro" id="IPR050793">
    <property type="entry name" value="CMP-NeuNAc_synthase"/>
</dbReference>
<dbReference type="EC" id="2.7.7.43" evidence="7"/>
<dbReference type="NCBIfam" id="TIGR01670">
    <property type="entry name" value="KdsC-phosphatas"/>
    <property type="match status" value="1"/>
</dbReference>
<dbReference type="PANTHER" id="PTHR21485:SF3">
    <property type="entry name" value="N-ACYLNEURAMINATE CYTIDYLYLTRANSFERASE"/>
    <property type="match status" value="1"/>
</dbReference>
<comment type="similarity">
    <text evidence="4">Belongs to the KdsC family.</text>
</comment>
<comment type="caution">
    <text evidence="11">The sequence shown here is derived from an EMBL/GenBank/DDBJ whole genome shotgun (WGS) entry which is preliminary data.</text>
</comment>
<evidence type="ECO:0000256" key="3">
    <source>
        <dbReference type="ARBA" id="ARBA00005141"/>
    </source>
</evidence>
<dbReference type="Pfam" id="PF08282">
    <property type="entry name" value="Hydrolase_3"/>
    <property type="match status" value="1"/>
</dbReference>
<comment type="similarity">
    <text evidence="5">Belongs to the CMP-NeuNAc synthase family.</text>
</comment>
<comment type="catalytic activity">
    <reaction evidence="1">
        <text>an N-acylneuraminate + CTP = a CMP-N-acyl-beta-neuraminate + diphosphate</text>
        <dbReference type="Rhea" id="RHEA:11344"/>
        <dbReference type="ChEBI" id="CHEBI:33019"/>
        <dbReference type="ChEBI" id="CHEBI:37563"/>
        <dbReference type="ChEBI" id="CHEBI:60073"/>
        <dbReference type="ChEBI" id="CHEBI:68671"/>
        <dbReference type="EC" id="2.7.7.43"/>
    </reaction>
</comment>
<sequence>MKHHNNIAFIPLRGGSKSIPLKNIKLINKRPLIYWVLDAATQCNFIDRVYVATDSDEIKSVVEKYSSDMIQVIDRSKETSTDNASTESAMMEFAEKYSFNSITLIQATSPLLTTSDLDKGFEEFNKRKYDSVLSVVRQKRFLWQHSGEGFLTPINYNFTNRPRRQEFDGFLVENGAFYITKREDLLNSKCRISGKIGFVEMCEDSYFEIDEPSDWIIVEELLEKRNIDKIDINKIASKIKLFIMDSDGVLTDGGMYYSENGDEMKKFNTKDGMGIQLLRDANIKTAIITGEKVDLVKRRAEKLKVDDLYMGIKNKVDIIYELAKKYNLSLWEIAYIGDDINDLEAIKSVGFGCSVNDGMEEVKNKAKYVTKAKGGFGAVREVAEFIINSKSKLT</sequence>
<evidence type="ECO:0000256" key="10">
    <source>
        <dbReference type="ARBA" id="ARBA00022842"/>
    </source>
</evidence>
<comment type="subunit">
    <text evidence="6">Homotetramer.</text>
</comment>
<proteinExistence type="inferred from homology"/>
<dbReference type="SUPFAM" id="SSF53448">
    <property type="entry name" value="Nucleotide-diphospho-sugar transferases"/>
    <property type="match status" value="1"/>
</dbReference>
<accession>A0ABN1IZL2</accession>
<keyword evidence="10" id="KW-0460">Magnesium</keyword>
<evidence type="ECO:0000256" key="6">
    <source>
        <dbReference type="ARBA" id="ARBA00011881"/>
    </source>
</evidence>
<gene>
    <name evidence="11" type="ORF">GCM10008905_17980</name>
</gene>
<dbReference type="SUPFAM" id="SSF56784">
    <property type="entry name" value="HAD-like"/>
    <property type="match status" value="1"/>
</dbReference>
<dbReference type="EMBL" id="BAAACF010000001">
    <property type="protein sequence ID" value="GAA0724295.1"/>
    <property type="molecule type" value="Genomic_DNA"/>
</dbReference>
<dbReference type="SFLD" id="SFLDG01136">
    <property type="entry name" value="C1.6:_Phosphoserine_Phosphatas"/>
    <property type="match status" value="1"/>
</dbReference>
<dbReference type="Proteomes" id="UP001500339">
    <property type="component" value="Unassembled WGS sequence"/>
</dbReference>
<protein>
    <recommendedName>
        <fullName evidence="7">N-acylneuraminate cytidylyltransferase</fullName>
        <ecNumber evidence="7">2.7.7.43</ecNumber>
    </recommendedName>
</protein>
<dbReference type="Pfam" id="PF02348">
    <property type="entry name" value="CTP_transf_3"/>
    <property type="match status" value="1"/>
</dbReference>
<dbReference type="CDD" id="cd01630">
    <property type="entry name" value="HAD_KDO-like"/>
    <property type="match status" value="1"/>
</dbReference>
<keyword evidence="12" id="KW-1185">Reference proteome</keyword>
<dbReference type="Gene3D" id="3.90.550.10">
    <property type="entry name" value="Spore Coat Polysaccharide Biosynthesis Protein SpsA, Chain A"/>
    <property type="match status" value="1"/>
</dbReference>
<evidence type="ECO:0000256" key="2">
    <source>
        <dbReference type="ARBA" id="ARBA00001946"/>
    </source>
</evidence>
<evidence type="ECO:0000313" key="12">
    <source>
        <dbReference type="Proteomes" id="UP001500339"/>
    </source>
</evidence>
<evidence type="ECO:0000256" key="4">
    <source>
        <dbReference type="ARBA" id="ARBA00005893"/>
    </source>
</evidence>
<evidence type="ECO:0000256" key="8">
    <source>
        <dbReference type="ARBA" id="ARBA00022723"/>
    </source>
</evidence>
<evidence type="ECO:0000256" key="7">
    <source>
        <dbReference type="ARBA" id="ARBA00012491"/>
    </source>
</evidence>
<comment type="pathway">
    <text evidence="3">Amino-sugar metabolism; N-acetylneuraminate metabolism.</text>
</comment>
<dbReference type="InterPro" id="IPR010023">
    <property type="entry name" value="KdsC_fam"/>
</dbReference>
<dbReference type="CDD" id="cd02513">
    <property type="entry name" value="CMP-NeuAc_Synthase"/>
    <property type="match status" value="1"/>
</dbReference>
<reference evidence="11 12" key="1">
    <citation type="journal article" date="2019" name="Int. J. Syst. Evol. Microbiol.">
        <title>The Global Catalogue of Microorganisms (GCM) 10K type strain sequencing project: providing services to taxonomists for standard genome sequencing and annotation.</title>
        <authorList>
            <consortium name="The Broad Institute Genomics Platform"/>
            <consortium name="The Broad Institute Genome Sequencing Center for Infectious Disease"/>
            <person name="Wu L."/>
            <person name="Ma J."/>
        </authorList>
    </citation>
    <scope>NUCLEOTIDE SEQUENCE [LARGE SCALE GENOMIC DNA]</scope>
    <source>
        <strain evidence="11 12">JCM 1405</strain>
    </source>
</reference>
<dbReference type="GO" id="GO:0016787">
    <property type="term" value="F:hydrolase activity"/>
    <property type="evidence" value="ECO:0007669"/>
    <property type="project" value="UniProtKB-KW"/>
</dbReference>
<dbReference type="InterPro" id="IPR023214">
    <property type="entry name" value="HAD_sf"/>
</dbReference>
<dbReference type="PANTHER" id="PTHR21485">
    <property type="entry name" value="HAD SUPERFAMILY MEMBERS CMAS AND KDSC"/>
    <property type="match status" value="1"/>
</dbReference>
<evidence type="ECO:0000313" key="11">
    <source>
        <dbReference type="EMBL" id="GAA0724295.1"/>
    </source>
</evidence>
<evidence type="ECO:0000256" key="9">
    <source>
        <dbReference type="ARBA" id="ARBA00022801"/>
    </source>
</evidence>
<keyword evidence="9 11" id="KW-0378">Hydrolase</keyword>
<keyword evidence="8" id="KW-0479">Metal-binding</keyword>
<evidence type="ECO:0000256" key="5">
    <source>
        <dbReference type="ARBA" id="ARBA00010726"/>
    </source>
</evidence>
<name>A0ABN1IZL2_9CLOT</name>
<comment type="cofactor">
    <cofactor evidence="2">
        <name>Mg(2+)</name>
        <dbReference type="ChEBI" id="CHEBI:18420"/>
    </cofactor>
</comment>
<organism evidence="11 12">
    <name type="scientific">Clostridium malenominatum</name>
    <dbReference type="NCBI Taxonomy" id="1539"/>
    <lineage>
        <taxon>Bacteria</taxon>
        <taxon>Bacillati</taxon>
        <taxon>Bacillota</taxon>
        <taxon>Clostridia</taxon>
        <taxon>Eubacteriales</taxon>
        <taxon>Clostridiaceae</taxon>
        <taxon>Clostridium</taxon>
    </lineage>
</organism>
<dbReference type="RefSeq" id="WP_343768965.1">
    <property type="nucleotide sequence ID" value="NZ_BAAACF010000001.1"/>
</dbReference>
<dbReference type="SFLD" id="SFLDG01138">
    <property type="entry name" value="C1.6.2:_Deoxy-d-mannose-octulo"/>
    <property type="match status" value="1"/>
</dbReference>
<dbReference type="SFLD" id="SFLDS00003">
    <property type="entry name" value="Haloacid_Dehalogenase"/>
    <property type="match status" value="1"/>
</dbReference>